<feature type="domain" description="Bacterial repeat" evidence="2">
    <location>
        <begin position="323"/>
        <end position="383"/>
    </location>
</feature>
<keyword evidence="1" id="KW-0732">Signal</keyword>
<accession>A0A940DLC4</accession>
<dbReference type="Pfam" id="PF13306">
    <property type="entry name" value="LRR_5"/>
    <property type="match status" value="1"/>
</dbReference>
<dbReference type="Gene3D" id="3.40.50.12480">
    <property type="match status" value="1"/>
</dbReference>
<dbReference type="InterPro" id="IPR026906">
    <property type="entry name" value="LRR_5"/>
</dbReference>
<evidence type="ECO:0000313" key="3">
    <source>
        <dbReference type="EMBL" id="MBO8439554.1"/>
    </source>
</evidence>
<feature type="domain" description="Bacterial repeat" evidence="2">
    <location>
        <begin position="389"/>
        <end position="451"/>
    </location>
</feature>
<protein>
    <submittedName>
        <fullName evidence="3">Leucine-rich repeat protein</fullName>
    </submittedName>
</protein>
<comment type="caution">
    <text evidence="3">The sequence shown here is derived from an EMBL/GenBank/DDBJ whole genome shotgun (WGS) entry which is preliminary data.</text>
</comment>
<feature type="domain" description="Bacterial repeat" evidence="2">
    <location>
        <begin position="664"/>
        <end position="727"/>
    </location>
</feature>
<dbReference type="AlphaFoldDB" id="A0A940DLC4"/>
<feature type="domain" description="Bacterial repeat" evidence="2">
    <location>
        <begin position="733"/>
        <end position="797"/>
    </location>
</feature>
<dbReference type="InterPro" id="IPR032675">
    <property type="entry name" value="LRR_dom_sf"/>
</dbReference>
<reference evidence="3" key="2">
    <citation type="journal article" date="2021" name="PeerJ">
        <title>Extensive microbial diversity within the chicken gut microbiome revealed by metagenomics and culture.</title>
        <authorList>
            <person name="Gilroy R."/>
            <person name="Ravi A."/>
            <person name="Getino M."/>
            <person name="Pursley I."/>
            <person name="Horton D.L."/>
            <person name="Alikhan N.F."/>
            <person name="Baker D."/>
            <person name="Gharbi K."/>
            <person name="Hall N."/>
            <person name="Watson M."/>
            <person name="Adriaenssens E.M."/>
            <person name="Foster-Nyarko E."/>
            <person name="Jarju S."/>
            <person name="Secka A."/>
            <person name="Antonio M."/>
            <person name="Oren A."/>
            <person name="Chaudhuri R.R."/>
            <person name="La Ragione R."/>
            <person name="Hildebrand F."/>
            <person name="Pallen M.J."/>
        </authorList>
    </citation>
    <scope>NUCLEOTIDE SEQUENCE</scope>
    <source>
        <strain evidence="3">3924</strain>
    </source>
</reference>
<organism evidence="3 4">
    <name type="scientific">Candidatus Aphodosoma intestinipullorum</name>
    <dbReference type="NCBI Taxonomy" id="2840674"/>
    <lineage>
        <taxon>Bacteria</taxon>
        <taxon>Pseudomonadati</taxon>
        <taxon>Bacteroidota</taxon>
        <taxon>Bacteroidia</taxon>
        <taxon>Bacteroidales</taxon>
        <taxon>Candidatus Aphodosoma</taxon>
    </lineage>
</organism>
<evidence type="ECO:0000256" key="1">
    <source>
        <dbReference type="SAM" id="SignalP"/>
    </source>
</evidence>
<dbReference type="EMBL" id="JADIMV010000049">
    <property type="protein sequence ID" value="MBO8439554.1"/>
    <property type="molecule type" value="Genomic_DNA"/>
</dbReference>
<reference evidence="3" key="1">
    <citation type="submission" date="2020-10" db="EMBL/GenBank/DDBJ databases">
        <authorList>
            <person name="Gilroy R."/>
        </authorList>
    </citation>
    <scope>NUCLEOTIDE SEQUENCE</scope>
    <source>
        <strain evidence="3">3924</strain>
    </source>
</reference>
<feature type="domain" description="Bacterial repeat" evidence="2">
    <location>
        <begin position="250"/>
        <end position="314"/>
    </location>
</feature>
<evidence type="ECO:0000313" key="4">
    <source>
        <dbReference type="Proteomes" id="UP000712007"/>
    </source>
</evidence>
<proteinExistence type="predicted"/>
<dbReference type="Pfam" id="PF18998">
    <property type="entry name" value="Flg_new_2"/>
    <property type="match status" value="8"/>
</dbReference>
<dbReference type="PANTHER" id="PTHR45661:SF3">
    <property type="entry name" value="IG-LIKE DOMAIN-CONTAINING PROTEIN"/>
    <property type="match status" value="1"/>
</dbReference>
<name>A0A940DLC4_9BACT</name>
<sequence>MRTKIITIAIALLFSAGLQAEILSGYCGEGGDGTNVSYKFDTETGLLELQGYGATGNYIGTDYAPWYYESQYIKAVSIGEGITVLGTALFMNCSNMTDITIPGSVTEIGPWAFRGCTGLTGVTIPGSVTEIGSWAFYGCTGLTGVTIPESVTEIGLRAFEGCTGLTGITIPESVQTIGESAFENCVNVRTVTFLGGIPPSYKSFETSLFKSLDTVYLGGCKSDYTGRNLWTYADEVIELYAEVRVTARSSDEEMGTVSVGQPSMCGHYWEVTASEKEHYRFVRWVTESGEEVSKERVYSFSVTEYVTLIAEFAPMDYTIAAVANDEKMGTVSGAGVYTYLTEAELEATAKEHYRFVEWSDGETENPRLMTVTGDSALTAEFVPVDYTVTTDVNDEKMGAVSGAGEYAYLSEAVLVAEANEGYRFVEWSDGATENPRLLTVTGDSALTAEFALMDYTVTAVANDEKMGAVSGAGVYAYLTDVKLEATANEHYHFVEWNDGETKNPRTVTVEGDSAYIAEFAPNSYTISAKTNGDGMGSVTGTGTFVYLSEAILKAVANEHYRFVRWSDGLTDSQRTVTVTGDMTFTAEFEPVYVVKAEPENETMGRVIGSGEYSYKEKVTIEAVPKAGYRFVKWSDGATENPRRVTVTGDAAYTAEFAAEVYTITAEANDGTMGAVSGGGEYEYLSEAMLVAEANEGYRFVKWSDGETENQRRVIVTGDAVYTAEFAAEVYTVTAEANDGAMGAVSGGGEYEYLSEAVLVAEAHEGYRFVKWSDGVTENPRTVTVTGDMTFTAEFTSVTAIEGVEADEHLTVYSTDMTICAETDDGTSPMEVYDTSGRCIYRGDERCATVAQRGVYIVRVGRREAKTVVR</sequence>
<dbReference type="SUPFAM" id="SSF52058">
    <property type="entry name" value="L domain-like"/>
    <property type="match status" value="1"/>
</dbReference>
<evidence type="ECO:0000259" key="2">
    <source>
        <dbReference type="Pfam" id="PF18998"/>
    </source>
</evidence>
<feature type="domain" description="Bacterial repeat" evidence="2">
    <location>
        <begin position="528"/>
        <end position="590"/>
    </location>
</feature>
<gene>
    <name evidence="3" type="ORF">IAC51_02780</name>
</gene>
<feature type="domain" description="Bacterial repeat" evidence="2">
    <location>
        <begin position="599"/>
        <end position="658"/>
    </location>
</feature>
<dbReference type="InterPro" id="IPR053139">
    <property type="entry name" value="Surface_bspA-like"/>
</dbReference>
<feature type="chain" id="PRO_5036875185" evidence="1">
    <location>
        <begin position="21"/>
        <end position="869"/>
    </location>
</feature>
<dbReference type="InterPro" id="IPR044060">
    <property type="entry name" value="Bacterial_rp_domain"/>
</dbReference>
<feature type="domain" description="Bacterial repeat" evidence="2">
    <location>
        <begin position="457"/>
        <end position="522"/>
    </location>
</feature>
<dbReference type="PANTHER" id="PTHR45661">
    <property type="entry name" value="SURFACE ANTIGEN"/>
    <property type="match status" value="1"/>
</dbReference>
<feature type="signal peptide" evidence="1">
    <location>
        <begin position="1"/>
        <end position="20"/>
    </location>
</feature>
<dbReference type="Gene3D" id="3.80.10.10">
    <property type="entry name" value="Ribonuclease Inhibitor"/>
    <property type="match status" value="1"/>
</dbReference>
<dbReference type="Proteomes" id="UP000712007">
    <property type="component" value="Unassembled WGS sequence"/>
</dbReference>